<evidence type="ECO:0000313" key="4">
    <source>
        <dbReference type="Proteomes" id="UP000262582"/>
    </source>
</evidence>
<evidence type="ECO:0000256" key="1">
    <source>
        <dbReference type="SAM" id="Phobius"/>
    </source>
</evidence>
<keyword evidence="1" id="KW-0472">Membrane</keyword>
<feature type="transmembrane region" description="Helical" evidence="1">
    <location>
        <begin position="197"/>
        <end position="213"/>
    </location>
</feature>
<dbReference type="KEGG" id="aell:AELL_0719"/>
<accession>A0A347U6C1</accession>
<feature type="transmembrane region" description="Helical" evidence="1">
    <location>
        <begin position="118"/>
        <end position="140"/>
    </location>
</feature>
<evidence type="ECO:0000313" key="2">
    <source>
        <dbReference type="EMBL" id="AXX94399.1"/>
    </source>
</evidence>
<evidence type="ECO:0000313" key="3">
    <source>
        <dbReference type="EMBL" id="RXI31098.1"/>
    </source>
</evidence>
<feature type="transmembrane region" description="Helical" evidence="1">
    <location>
        <begin position="160"/>
        <end position="190"/>
    </location>
</feature>
<dbReference type="OrthoDB" id="5365354at2"/>
<keyword evidence="4" id="KW-1185">Reference proteome</keyword>
<dbReference type="RefSeq" id="WP_118916628.1">
    <property type="nucleotide sequence ID" value="NZ_CP032097.1"/>
</dbReference>
<feature type="transmembrane region" description="Helical" evidence="1">
    <location>
        <begin position="344"/>
        <end position="366"/>
    </location>
</feature>
<organism evidence="3 5">
    <name type="scientific">Arcobacter ellisii</name>
    <dbReference type="NCBI Taxonomy" id="913109"/>
    <lineage>
        <taxon>Bacteria</taxon>
        <taxon>Pseudomonadati</taxon>
        <taxon>Campylobacterota</taxon>
        <taxon>Epsilonproteobacteria</taxon>
        <taxon>Campylobacterales</taxon>
        <taxon>Arcobacteraceae</taxon>
        <taxon>Arcobacter</taxon>
    </lineage>
</organism>
<sequence>MIFSNIKYKSYLPIYISAIIYFVAAFFFSYSIDISMIDDGLRHIAFAANLDVMKNWGEVFPKSLFSEYDPWHNWHLLIALFLKIFSYETVHIAINTVVLFVLMLLIDSHIRRKINYDFKTLIYLVVFSIVMFSFIRYLNLRPDLLSGLYVLFVLLLRNKFWPVFIITLIYGPFYYVYYIYSAFLGLTFLIQKKYKQFFGIFLASILVLIYYLVNDGTAFIEVVKYVLTDQQLRNGLNVSESMPLFKFLTNINSKLLLVVFVLIVSIILYYKYSFFKERTLELFILISSILWLNQGRFFYLFLPIIIIVVFSYIIDCDKKKFFNQVRKYLIFTKKYINYSSKVKLFYFIVIPYSIFMFAYGFSTYTYKNELIDGKLFQAEEFNNKTILLNRMNVDIYKALYFNPTLHFVPSCGIGWFDNSDKQMKDLYVKLQKKGLNEEELYTFIKYVNADFYIHYSGNEEQILDFKKLENYGIIAQKINKNRIIFSIDKNK</sequence>
<gene>
    <name evidence="2" type="ORF">AELL_0719</name>
    <name evidence="3" type="ORF">CP962_06465</name>
</gene>
<dbReference type="Proteomes" id="UP000290588">
    <property type="component" value="Unassembled WGS sequence"/>
</dbReference>
<reference evidence="2 4" key="2">
    <citation type="submission" date="2018-08" db="EMBL/GenBank/DDBJ databases">
        <title>Complete genome of the Arcobacter ellisii type strain LMG 26155.</title>
        <authorList>
            <person name="Miller W.G."/>
            <person name="Yee E."/>
            <person name="Bono J.L."/>
        </authorList>
    </citation>
    <scope>NUCLEOTIDE SEQUENCE [LARGE SCALE GENOMIC DNA]</scope>
    <source>
        <strain evidence="2 4">LMG 26155</strain>
    </source>
</reference>
<protein>
    <submittedName>
        <fullName evidence="2">Membrane protein</fullName>
    </submittedName>
</protein>
<keyword evidence="1" id="KW-0812">Transmembrane</keyword>
<name>A0A347U6C1_9BACT</name>
<feature type="transmembrane region" description="Helical" evidence="1">
    <location>
        <begin position="251"/>
        <end position="270"/>
    </location>
</feature>
<reference evidence="3 5" key="1">
    <citation type="submission" date="2017-09" db="EMBL/GenBank/DDBJ databases">
        <title>Genomics of the genus Arcobacter.</title>
        <authorList>
            <person name="Perez-Cataluna A."/>
            <person name="Figueras M.J."/>
            <person name="Salas-Masso N."/>
        </authorList>
    </citation>
    <scope>NUCLEOTIDE SEQUENCE [LARGE SCALE GENOMIC DNA]</scope>
    <source>
        <strain evidence="3 5">CECT 7837</strain>
    </source>
</reference>
<dbReference type="Proteomes" id="UP000262582">
    <property type="component" value="Chromosome"/>
</dbReference>
<keyword evidence="1" id="KW-1133">Transmembrane helix</keyword>
<feature type="transmembrane region" description="Helical" evidence="1">
    <location>
        <begin position="12"/>
        <end position="32"/>
    </location>
</feature>
<dbReference type="EMBL" id="CP032097">
    <property type="protein sequence ID" value="AXX94399.1"/>
    <property type="molecule type" value="Genomic_DNA"/>
</dbReference>
<proteinExistence type="predicted"/>
<dbReference type="AlphaFoldDB" id="A0A347U6C1"/>
<dbReference type="EMBL" id="NXIG01000005">
    <property type="protein sequence ID" value="RXI31098.1"/>
    <property type="molecule type" value="Genomic_DNA"/>
</dbReference>
<evidence type="ECO:0000313" key="5">
    <source>
        <dbReference type="Proteomes" id="UP000290588"/>
    </source>
</evidence>
<feature type="transmembrane region" description="Helical" evidence="1">
    <location>
        <begin position="74"/>
        <end position="106"/>
    </location>
</feature>
<feature type="transmembrane region" description="Helical" evidence="1">
    <location>
        <begin position="282"/>
        <end position="314"/>
    </location>
</feature>